<organism evidence="7 8">
    <name type="scientific">Rathayibacter tritici</name>
    <dbReference type="NCBI Taxonomy" id="33888"/>
    <lineage>
        <taxon>Bacteria</taxon>
        <taxon>Bacillati</taxon>
        <taxon>Actinomycetota</taxon>
        <taxon>Actinomycetes</taxon>
        <taxon>Micrococcales</taxon>
        <taxon>Microbacteriaceae</taxon>
        <taxon>Rathayibacter</taxon>
    </lineage>
</organism>
<protein>
    <recommendedName>
        <fullName evidence="9">Dimethylarginine dimethylaminohydrolase</fullName>
    </recommendedName>
</protein>
<evidence type="ECO:0000256" key="3">
    <source>
        <dbReference type="PIRSR" id="PIRSR633199-1"/>
    </source>
</evidence>
<name>A0A161JNU4_9MICO</name>
<dbReference type="GO" id="GO:0000052">
    <property type="term" value="P:citrulline metabolic process"/>
    <property type="evidence" value="ECO:0007669"/>
    <property type="project" value="TreeGrafter"/>
</dbReference>
<feature type="binding site" evidence="4">
    <location>
        <position position="303"/>
    </location>
    <ligand>
        <name>substrate</name>
    </ligand>
</feature>
<dbReference type="STRING" id="33888.A6122_0686"/>
<feature type="binding site" evidence="4">
    <location>
        <position position="412"/>
    </location>
    <ligand>
        <name>substrate</name>
    </ligand>
</feature>
<dbReference type="NCBIfam" id="NF045660">
    <property type="entry name" value="DiMthArgaseDdahStm"/>
    <property type="match status" value="1"/>
</dbReference>
<dbReference type="AlphaFoldDB" id="A0A161JNU4"/>
<dbReference type="PANTHER" id="PTHR12737">
    <property type="entry name" value="DIMETHYLARGININE DIMETHYLAMINOHYDROLASE"/>
    <property type="match status" value="1"/>
</dbReference>
<keyword evidence="2" id="KW-0378">Hydrolase</keyword>
<feature type="active site" description="Proton donor" evidence="3">
    <location>
        <position position="333"/>
    </location>
</feature>
<sequence length="424" mass="44485">MHSDSTPDRPPVTAVTTRATDRTPATGRRLLFALLAAAATALVAHLANLLAYFIGNQLQPGSIPQVNAYFLLSSVLGFVVVLALAIAGTLGRAWLAALTGLVAGVVGAVFGTLVQASATGDPVTGAVWVSIFQTFAGLNLVFLLAFIVSAATVGRALWLRVRTDEAPGAASARRIALVRAPAADLSAGELTHLERVPVDQQRAQQQWEAYVDLLERAGWESVEAAPAPDLADSVFLEDAVIAFGDHAVIARSGAESRRGEAAGAEEAVRALGLTVDRIEEPGTLDGGDVLTVGSTVYVGRGRRTDAAGVAQLRAILRPRGYDVVAVPLSTVLHLKSAVTALPDGTVIGWEPAVDEPRLFPSFLPMPEEPGAHVVVLDDDTLLMAASAPRSAELLRSLGYRVLTVDISEFEKLEGCVTCLSVLVR</sequence>
<dbReference type="GO" id="GO:0045429">
    <property type="term" value="P:positive regulation of nitric oxide biosynthetic process"/>
    <property type="evidence" value="ECO:0007669"/>
    <property type="project" value="TreeGrafter"/>
</dbReference>
<evidence type="ECO:0000313" key="7">
    <source>
        <dbReference type="EMBL" id="AND15841.1"/>
    </source>
</evidence>
<dbReference type="PANTHER" id="PTHR12737:SF9">
    <property type="entry name" value="DIMETHYLARGININASE"/>
    <property type="match status" value="1"/>
</dbReference>
<evidence type="ECO:0000256" key="5">
    <source>
        <dbReference type="SAM" id="MobiDB-lite"/>
    </source>
</evidence>
<comment type="similarity">
    <text evidence="1">Belongs to the DDAH family.</text>
</comment>
<feature type="transmembrane region" description="Helical" evidence="6">
    <location>
        <begin position="30"/>
        <end position="54"/>
    </location>
</feature>
<evidence type="ECO:0000313" key="8">
    <source>
        <dbReference type="Proteomes" id="UP000077071"/>
    </source>
</evidence>
<feature type="compositionally biased region" description="Low complexity" evidence="5">
    <location>
        <begin position="11"/>
        <end position="20"/>
    </location>
</feature>
<dbReference type="RefSeq" id="WP_269465687.1">
    <property type="nucleotide sequence ID" value="NZ_CP015515.1"/>
</dbReference>
<dbReference type="SUPFAM" id="SSF55909">
    <property type="entry name" value="Pentein"/>
    <property type="match status" value="1"/>
</dbReference>
<dbReference type="GO" id="GO:0016403">
    <property type="term" value="F:dimethylargininase activity"/>
    <property type="evidence" value="ECO:0007669"/>
    <property type="project" value="TreeGrafter"/>
</dbReference>
<feature type="transmembrane region" description="Helical" evidence="6">
    <location>
        <begin position="94"/>
        <end position="114"/>
    </location>
</feature>
<dbReference type="GO" id="GO:0006525">
    <property type="term" value="P:arginine metabolic process"/>
    <property type="evidence" value="ECO:0007669"/>
    <property type="project" value="TreeGrafter"/>
</dbReference>
<feature type="binding site" evidence="4">
    <location>
        <begin position="237"/>
        <end position="238"/>
    </location>
    <ligand>
        <name>substrate</name>
    </ligand>
</feature>
<proteinExistence type="inferred from homology"/>
<evidence type="ECO:0000256" key="4">
    <source>
        <dbReference type="PIRSR" id="PIRSR633199-2"/>
    </source>
</evidence>
<evidence type="ECO:0000256" key="6">
    <source>
        <dbReference type="SAM" id="Phobius"/>
    </source>
</evidence>
<gene>
    <name evidence="7" type="ORF">A6122_0686</name>
</gene>
<dbReference type="Gene3D" id="3.75.10.10">
    <property type="entry name" value="L-arginine/glycine Amidinotransferase, Chain A"/>
    <property type="match status" value="1"/>
</dbReference>
<accession>A0A161JNU4</accession>
<evidence type="ECO:0008006" key="9">
    <source>
        <dbReference type="Google" id="ProtNLM"/>
    </source>
</evidence>
<dbReference type="EMBL" id="CP015515">
    <property type="protein sequence ID" value="AND15841.1"/>
    <property type="molecule type" value="Genomic_DNA"/>
</dbReference>
<feature type="binding site" evidence="4">
    <location>
        <position position="257"/>
    </location>
    <ligand>
        <name>substrate</name>
    </ligand>
</feature>
<feature type="active site" description="Nucleophile" evidence="3">
    <location>
        <position position="418"/>
    </location>
</feature>
<keyword evidence="8" id="KW-1185">Reference proteome</keyword>
<dbReference type="GO" id="GO:0016597">
    <property type="term" value="F:amino acid binding"/>
    <property type="evidence" value="ECO:0007669"/>
    <property type="project" value="TreeGrafter"/>
</dbReference>
<keyword evidence="6" id="KW-1133">Transmembrane helix</keyword>
<feature type="transmembrane region" description="Helical" evidence="6">
    <location>
        <begin position="126"/>
        <end position="153"/>
    </location>
</feature>
<feature type="binding site" evidence="4">
    <location>
        <position position="232"/>
    </location>
    <ligand>
        <name>substrate</name>
    </ligand>
</feature>
<feature type="region of interest" description="Disordered" evidence="5">
    <location>
        <begin position="1"/>
        <end position="20"/>
    </location>
</feature>
<dbReference type="KEGG" id="rtn:A6122_0686"/>
<dbReference type="PATRIC" id="fig|33888.3.peg.766"/>
<dbReference type="InterPro" id="IPR033199">
    <property type="entry name" value="DDAH-like"/>
</dbReference>
<feature type="transmembrane region" description="Helical" evidence="6">
    <location>
        <begin position="66"/>
        <end position="87"/>
    </location>
</feature>
<keyword evidence="6" id="KW-0812">Transmembrane</keyword>
<evidence type="ECO:0000256" key="1">
    <source>
        <dbReference type="ARBA" id="ARBA00008532"/>
    </source>
</evidence>
<dbReference type="Proteomes" id="UP000077071">
    <property type="component" value="Chromosome"/>
</dbReference>
<keyword evidence="6" id="KW-0472">Membrane</keyword>
<evidence type="ECO:0000256" key="2">
    <source>
        <dbReference type="ARBA" id="ARBA00022801"/>
    </source>
</evidence>
<feature type="binding site" evidence="4">
    <location>
        <position position="190"/>
    </location>
    <ligand>
        <name>substrate</name>
    </ligand>
</feature>
<reference evidence="7 8" key="1">
    <citation type="submission" date="2016-05" db="EMBL/GenBank/DDBJ databases">
        <title>Complete genome sequence of Rathayibacter tritici NCPPB 1953.</title>
        <authorList>
            <person name="Park J."/>
            <person name="Lee H.-H."/>
            <person name="Lee S.-W."/>
            <person name="Seo Y.-S."/>
        </authorList>
    </citation>
    <scope>NUCLEOTIDE SEQUENCE [LARGE SCALE GENOMIC DNA]</scope>
    <source>
        <strain evidence="7 8">NCPPB 1953</strain>
    </source>
</reference>